<evidence type="ECO:0000256" key="5">
    <source>
        <dbReference type="ARBA" id="ARBA00023136"/>
    </source>
</evidence>
<evidence type="ECO:0000256" key="2">
    <source>
        <dbReference type="ARBA" id="ARBA00022475"/>
    </source>
</evidence>
<dbReference type="PANTHER" id="PTHR30619:SF1">
    <property type="entry name" value="RECOMBINATION PROTEIN 2"/>
    <property type="match status" value="1"/>
</dbReference>
<accession>A0A074U3T2</accession>
<feature type="transmembrane region" description="Helical" evidence="6">
    <location>
        <begin position="455"/>
        <end position="480"/>
    </location>
</feature>
<comment type="caution">
    <text evidence="9">The sequence shown here is derived from an EMBL/GenBank/DDBJ whole genome shotgun (WGS) entry which is preliminary data.</text>
</comment>
<sequence length="701" mass="74778">MAWHETHPAQPAATARWPRLGARLAHHLLGGMTSPAQTMRRARAQLFLWMPVALSLGIGLYFGHASEPARLAYAVAFAGLVAALWAWLCGPEAAQFPAAMITLICAGWLLAGARAHAVAAPVLSYRYYGPVEGRVAGIDRASSDRLRVTLDQVHIDARLQPARVRIVLHDMAEAELPAPGTRVMTTAHLMPPPPPAAPQAYDFERASWFNQLGAIGYTRVPLLRAAAPAPQDLGMMAHRIRRNLSQAIQTRIPGQPGAMAAALLTGDRAGLSEATREDMRRSNLAHLIAISGLHMGLLVGFVFAALRYGLALAGRPALLWPAKKIAALVAIAAATGYLWISGASVSTQRAWIMVTVMLLAVLIDRRALSLRTVALAASLLLIWRPESLISPGFQMSFAATTALIVMLKPWSRVARRLPRILRPLAMLVATSVIAGGATAPIVAAQFHRISEYGVFANLLAVPVMGMVVMPAGVIAGLLALIGLSAPALWVMGMGTGWILSVARYFATLEHAVIPVVQPGAAVIPLMVLGALGAVLARGAARSLAFGLVVLSLGLWMRAPVLRPMVLIAPEGELVGLMTQEGRALSKAAAGFVGARWLEADGDAADIARAHARPGFTGPANTRSAQLSGRELHHLTGKGAEDRLRDLCRDNAVIVIRARLKQRPEGCDIWDQKRLRETGAVGLDAQGRIVAQARSGPRLWSR</sequence>
<evidence type="ECO:0000313" key="10">
    <source>
        <dbReference type="Proteomes" id="UP000027725"/>
    </source>
</evidence>
<feature type="transmembrane region" description="Helical" evidence="6">
    <location>
        <begin position="420"/>
        <end position="443"/>
    </location>
</feature>
<dbReference type="InterPro" id="IPR025405">
    <property type="entry name" value="DUF4131"/>
</dbReference>
<evidence type="ECO:0000259" key="7">
    <source>
        <dbReference type="Pfam" id="PF03772"/>
    </source>
</evidence>
<keyword evidence="5 6" id="KW-0472">Membrane</keyword>
<feature type="transmembrane region" description="Helical" evidence="6">
    <location>
        <begin position="512"/>
        <end position="536"/>
    </location>
</feature>
<feature type="transmembrane region" description="Helical" evidence="6">
    <location>
        <begin position="46"/>
        <end position="64"/>
    </location>
</feature>
<feature type="transmembrane region" description="Helical" evidence="6">
    <location>
        <begin position="71"/>
        <end position="88"/>
    </location>
</feature>
<dbReference type="Pfam" id="PF13567">
    <property type="entry name" value="DUF4131"/>
    <property type="match status" value="1"/>
</dbReference>
<keyword evidence="10" id="KW-1185">Reference proteome</keyword>
<dbReference type="PANTHER" id="PTHR30619">
    <property type="entry name" value="DNA INTERNALIZATION/COMPETENCE PROTEIN COMEC/REC2"/>
    <property type="match status" value="1"/>
</dbReference>
<dbReference type="NCBIfam" id="TIGR00360">
    <property type="entry name" value="ComEC_N-term"/>
    <property type="match status" value="1"/>
</dbReference>
<evidence type="ECO:0000256" key="1">
    <source>
        <dbReference type="ARBA" id="ARBA00004651"/>
    </source>
</evidence>
<dbReference type="Proteomes" id="UP000027725">
    <property type="component" value="Unassembled WGS sequence"/>
</dbReference>
<evidence type="ECO:0000256" key="3">
    <source>
        <dbReference type="ARBA" id="ARBA00022692"/>
    </source>
</evidence>
<dbReference type="STRING" id="1185766.SAMN05216224_10174"/>
<gene>
    <name evidence="9" type="ORF">DL1_05130</name>
</gene>
<feature type="domain" description="DUF4131" evidence="8">
    <location>
        <begin position="73"/>
        <end position="218"/>
    </location>
</feature>
<keyword evidence="4 6" id="KW-1133">Transmembrane helix</keyword>
<dbReference type="InterPro" id="IPR004477">
    <property type="entry name" value="ComEC_N"/>
</dbReference>
<feature type="transmembrane region" description="Helical" evidence="6">
    <location>
        <begin position="487"/>
        <end position="506"/>
    </location>
</feature>
<dbReference type="InterPro" id="IPR052159">
    <property type="entry name" value="Competence_DNA_uptake"/>
</dbReference>
<dbReference type="EMBL" id="JHEH01000016">
    <property type="protein sequence ID" value="KEP69272.1"/>
    <property type="molecule type" value="Genomic_DNA"/>
</dbReference>
<feature type="domain" description="ComEC/Rec2-related protein" evidence="7">
    <location>
        <begin position="263"/>
        <end position="536"/>
    </location>
</feature>
<dbReference type="RefSeq" id="WP_051693547.1">
    <property type="nucleotide sequence ID" value="NZ_JHEH01000016.1"/>
</dbReference>
<proteinExistence type="predicted"/>
<evidence type="ECO:0000259" key="8">
    <source>
        <dbReference type="Pfam" id="PF13567"/>
    </source>
</evidence>
<evidence type="ECO:0000256" key="4">
    <source>
        <dbReference type="ARBA" id="ARBA00022989"/>
    </source>
</evidence>
<dbReference type="eggNOG" id="COG0658">
    <property type="taxonomic scope" value="Bacteria"/>
</dbReference>
<reference evidence="9 10" key="1">
    <citation type="submission" date="2014-03" db="EMBL/GenBank/DDBJ databases">
        <title>The draft genome sequence of Thioclava dalianensis DLFJ1-1.</title>
        <authorList>
            <person name="Lai Q."/>
            <person name="Shao Z."/>
        </authorList>
    </citation>
    <scope>NUCLEOTIDE SEQUENCE [LARGE SCALE GENOMIC DNA]</scope>
    <source>
        <strain evidence="9 10">DLFJ1-1</strain>
    </source>
</reference>
<keyword evidence="2" id="KW-1003">Cell membrane</keyword>
<evidence type="ECO:0000256" key="6">
    <source>
        <dbReference type="SAM" id="Phobius"/>
    </source>
</evidence>
<feature type="transmembrane region" description="Helical" evidence="6">
    <location>
        <begin position="388"/>
        <end position="408"/>
    </location>
</feature>
<dbReference type="GO" id="GO:0005886">
    <property type="term" value="C:plasma membrane"/>
    <property type="evidence" value="ECO:0007669"/>
    <property type="project" value="UniProtKB-SubCell"/>
</dbReference>
<feature type="transmembrane region" description="Helical" evidence="6">
    <location>
        <begin position="284"/>
        <end position="305"/>
    </location>
</feature>
<feature type="transmembrane region" description="Helical" evidence="6">
    <location>
        <begin position="543"/>
        <end position="560"/>
    </location>
</feature>
<evidence type="ECO:0000313" key="9">
    <source>
        <dbReference type="EMBL" id="KEP69272.1"/>
    </source>
</evidence>
<dbReference type="Pfam" id="PF03772">
    <property type="entry name" value="Competence"/>
    <property type="match status" value="1"/>
</dbReference>
<feature type="transmembrane region" description="Helical" evidence="6">
    <location>
        <begin position="325"/>
        <end position="343"/>
    </location>
</feature>
<dbReference type="AlphaFoldDB" id="A0A074U3T2"/>
<comment type="subcellular location">
    <subcellularLocation>
        <location evidence="1">Cell membrane</location>
        <topology evidence="1">Multi-pass membrane protein</topology>
    </subcellularLocation>
</comment>
<organism evidence="9 10">
    <name type="scientific">Thioclava dalianensis</name>
    <dbReference type="NCBI Taxonomy" id="1185766"/>
    <lineage>
        <taxon>Bacteria</taxon>
        <taxon>Pseudomonadati</taxon>
        <taxon>Pseudomonadota</taxon>
        <taxon>Alphaproteobacteria</taxon>
        <taxon>Rhodobacterales</taxon>
        <taxon>Paracoccaceae</taxon>
        <taxon>Thioclava</taxon>
    </lineage>
</organism>
<keyword evidence="3 6" id="KW-0812">Transmembrane</keyword>
<name>A0A074U3T2_9RHOB</name>
<protein>
    <submittedName>
        <fullName evidence="9">Competence protein</fullName>
    </submittedName>
</protein>